<evidence type="ECO:0000259" key="2">
    <source>
        <dbReference type="PROSITE" id="PS51186"/>
    </source>
</evidence>
<evidence type="ECO:0000313" key="3">
    <source>
        <dbReference type="EMBL" id="KAK5099560.1"/>
    </source>
</evidence>
<dbReference type="PROSITE" id="PS51186">
    <property type="entry name" value="GNAT"/>
    <property type="match status" value="1"/>
</dbReference>
<evidence type="ECO:0000256" key="1">
    <source>
        <dbReference type="SAM" id="MobiDB-lite"/>
    </source>
</evidence>
<dbReference type="InterPro" id="IPR016181">
    <property type="entry name" value="Acyl_CoA_acyltransferase"/>
</dbReference>
<reference evidence="3 4" key="1">
    <citation type="submission" date="2023-08" db="EMBL/GenBank/DDBJ databases">
        <title>Black Yeasts Isolated from many extreme environments.</title>
        <authorList>
            <person name="Coleine C."/>
            <person name="Stajich J.E."/>
            <person name="Selbmann L."/>
        </authorList>
    </citation>
    <scope>NUCLEOTIDE SEQUENCE [LARGE SCALE GENOMIC DNA]</scope>
    <source>
        <strain evidence="3 4">CCFEE 5885</strain>
    </source>
</reference>
<evidence type="ECO:0000313" key="4">
    <source>
        <dbReference type="Proteomes" id="UP001345013"/>
    </source>
</evidence>
<accession>A0ABR0KN01</accession>
<feature type="domain" description="N-acetyltransferase" evidence="2">
    <location>
        <begin position="120"/>
        <end position="300"/>
    </location>
</feature>
<keyword evidence="4" id="KW-1185">Reference proteome</keyword>
<dbReference type="PANTHER" id="PTHR42791">
    <property type="entry name" value="GNAT FAMILY ACETYLTRANSFERASE"/>
    <property type="match status" value="1"/>
</dbReference>
<dbReference type="SUPFAM" id="SSF55729">
    <property type="entry name" value="Acyl-CoA N-acyltransferases (Nat)"/>
    <property type="match status" value="1"/>
</dbReference>
<dbReference type="PANTHER" id="PTHR42791:SF1">
    <property type="entry name" value="N-ACETYLTRANSFERASE DOMAIN-CONTAINING PROTEIN"/>
    <property type="match status" value="1"/>
</dbReference>
<dbReference type="EMBL" id="JAVRRG010000009">
    <property type="protein sequence ID" value="KAK5099560.1"/>
    <property type="molecule type" value="Genomic_DNA"/>
</dbReference>
<sequence length="306" mass="34116">MALSTQICQDAPPSTPNNESDPEVPSTASSSRKPSIFERSDKDAILISAAALEPCFAEDPIMNWALRRPDGSTLNSDTLFRQRFFNVMMALSYGGGASFVTVGGEGHCVGVLIPPGKKLGGLRGYSVCWRDLLWCLWKAGWRTSLVSEPVMTSVPRSPDAVGSYHALTCRNQYLLLEHDRRYVQQFHDAAFPQRREVMEKGDYYYIYFLGTDINARGQGLGSAFLRYAQQIATKAGKPIYLESSAERNKSLYLRHGFEVVKELVMGEGEVGRDGKAVNRDGEGKDGVVWWCMTWWPKNLEHALASM</sequence>
<dbReference type="InterPro" id="IPR052523">
    <property type="entry name" value="Trichothecene_AcTrans"/>
</dbReference>
<dbReference type="Proteomes" id="UP001345013">
    <property type="component" value="Unassembled WGS sequence"/>
</dbReference>
<organism evidence="3 4">
    <name type="scientific">Lithohypha guttulata</name>
    <dbReference type="NCBI Taxonomy" id="1690604"/>
    <lineage>
        <taxon>Eukaryota</taxon>
        <taxon>Fungi</taxon>
        <taxon>Dikarya</taxon>
        <taxon>Ascomycota</taxon>
        <taxon>Pezizomycotina</taxon>
        <taxon>Eurotiomycetes</taxon>
        <taxon>Chaetothyriomycetidae</taxon>
        <taxon>Chaetothyriales</taxon>
        <taxon>Trichomeriaceae</taxon>
        <taxon>Lithohypha</taxon>
    </lineage>
</organism>
<dbReference type="InterPro" id="IPR000182">
    <property type="entry name" value="GNAT_dom"/>
</dbReference>
<dbReference type="Gene3D" id="3.40.630.30">
    <property type="match status" value="1"/>
</dbReference>
<proteinExistence type="predicted"/>
<dbReference type="CDD" id="cd04301">
    <property type="entry name" value="NAT_SF"/>
    <property type="match status" value="1"/>
</dbReference>
<protein>
    <recommendedName>
        <fullName evidence="2">N-acetyltransferase domain-containing protein</fullName>
    </recommendedName>
</protein>
<name>A0ABR0KN01_9EURO</name>
<gene>
    <name evidence="3" type="ORF">LTR24_001219</name>
</gene>
<dbReference type="Pfam" id="PF13508">
    <property type="entry name" value="Acetyltransf_7"/>
    <property type="match status" value="1"/>
</dbReference>
<feature type="region of interest" description="Disordered" evidence="1">
    <location>
        <begin position="1"/>
        <end position="35"/>
    </location>
</feature>
<comment type="caution">
    <text evidence="3">The sequence shown here is derived from an EMBL/GenBank/DDBJ whole genome shotgun (WGS) entry which is preliminary data.</text>
</comment>